<dbReference type="InterPro" id="IPR025232">
    <property type="entry name" value="DUF4174"/>
</dbReference>
<feature type="chain" id="PRO_5013809106" description="DUF4174 domain-containing protein" evidence="2">
    <location>
        <begin position="22"/>
        <end position="153"/>
    </location>
</feature>
<dbReference type="OrthoDB" id="7362103at2"/>
<comment type="caution">
    <text evidence="4">The sequence shown here is derived from an EMBL/GenBank/DDBJ whole genome shotgun (WGS) entry which is preliminary data.</text>
</comment>
<evidence type="ECO:0000313" key="5">
    <source>
        <dbReference type="Proteomes" id="UP000231259"/>
    </source>
</evidence>
<reference evidence="4 5" key="1">
    <citation type="submission" date="2013-09" db="EMBL/GenBank/DDBJ databases">
        <title>Genome sequencing of Phaeobacter antarcticus sp. nov. SM1211.</title>
        <authorList>
            <person name="Zhang X.-Y."/>
            <person name="Liu C."/>
            <person name="Chen X.-L."/>
            <person name="Xie B.-B."/>
            <person name="Qin Q.-L."/>
            <person name="Rong J.-C."/>
            <person name="Zhang Y.-Z."/>
        </authorList>
    </citation>
    <scope>NUCLEOTIDE SEQUENCE [LARGE SCALE GENOMIC DNA]</scope>
    <source>
        <strain evidence="4 5">SM1211</strain>
    </source>
</reference>
<evidence type="ECO:0000256" key="1">
    <source>
        <dbReference type="ARBA" id="ARBA00022729"/>
    </source>
</evidence>
<organism evidence="4 5">
    <name type="scientific">Puniceibacterium antarcticum</name>
    <dbReference type="NCBI Taxonomy" id="1206336"/>
    <lineage>
        <taxon>Bacteria</taxon>
        <taxon>Pseudomonadati</taxon>
        <taxon>Pseudomonadota</taxon>
        <taxon>Alphaproteobacteria</taxon>
        <taxon>Rhodobacterales</taxon>
        <taxon>Paracoccaceae</taxon>
        <taxon>Puniceibacterium</taxon>
    </lineage>
</organism>
<keyword evidence="5" id="KW-1185">Reference proteome</keyword>
<evidence type="ECO:0000259" key="3">
    <source>
        <dbReference type="Pfam" id="PF13778"/>
    </source>
</evidence>
<protein>
    <recommendedName>
        <fullName evidence="3">DUF4174 domain-containing protein</fullName>
    </recommendedName>
</protein>
<feature type="signal peptide" evidence="2">
    <location>
        <begin position="1"/>
        <end position="21"/>
    </location>
</feature>
<accession>A0A2G8RAI9</accession>
<gene>
    <name evidence="4" type="ORF">P775_18235</name>
</gene>
<keyword evidence="1 2" id="KW-0732">Signal</keyword>
<sequence length="153" mass="17490">MRTGFALAVAAFFAITQPVLAAGADAMPDTDEMIISAEGHDLSEFKWLKRPVVVLANNPADPRYVQQMELITERLDVLAERDVVVITDTDPAAKTAIREQLRARDFMVVLLSKEGTIVLRKPFPWDVRELSRAIDKLPLRQQEYRDRRDMLRR</sequence>
<evidence type="ECO:0000313" key="4">
    <source>
        <dbReference type="EMBL" id="PIL18513.1"/>
    </source>
</evidence>
<proteinExistence type="predicted"/>
<evidence type="ECO:0000256" key="2">
    <source>
        <dbReference type="SAM" id="SignalP"/>
    </source>
</evidence>
<name>A0A2G8RAI9_9RHOB</name>
<feature type="domain" description="DUF4174" evidence="3">
    <location>
        <begin position="42"/>
        <end position="143"/>
    </location>
</feature>
<dbReference type="Pfam" id="PF13778">
    <property type="entry name" value="DUF4174"/>
    <property type="match status" value="1"/>
</dbReference>
<dbReference type="AlphaFoldDB" id="A0A2G8RAI9"/>
<dbReference type="Proteomes" id="UP000231259">
    <property type="component" value="Unassembled WGS sequence"/>
</dbReference>
<dbReference type="EMBL" id="AWWI01000121">
    <property type="protein sequence ID" value="PIL18513.1"/>
    <property type="molecule type" value="Genomic_DNA"/>
</dbReference>